<proteinExistence type="predicted"/>
<protein>
    <submittedName>
        <fullName evidence="2">Uncharacterized protein</fullName>
    </submittedName>
</protein>
<keyword evidence="3" id="KW-1185">Reference proteome</keyword>
<accession>A0A1Y1WET9</accession>
<reference evidence="2 3" key="1">
    <citation type="submission" date="2016-07" db="EMBL/GenBank/DDBJ databases">
        <title>Pervasive Adenine N6-methylation of Active Genes in Fungi.</title>
        <authorList>
            <consortium name="DOE Joint Genome Institute"/>
            <person name="Mondo S.J."/>
            <person name="Dannebaum R.O."/>
            <person name="Kuo R.C."/>
            <person name="Labutti K."/>
            <person name="Haridas S."/>
            <person name="Kuo A."/>
            <person name="Salamov A."/>
            <person name="Ahrendt S.R."/>
            <person name="Lipzen A."/>
            <person name="Sullivan W."/>
            <person name="Andreopoulos W.B."/>
            <person name="Clum A."/>
            <person name="Lindquist E."/>
            <person name="Daum C."/>
            <person name="Ramamoorthy G.K."/>
            <person name="Gryganskyi A."/>
            <person name="Culley D."/>
            <person name="Magnuson J.K."/>
            <person name="James T.Y."/>
            <person name="O'Malley M.A."/>
            <person name="Stajich J.E."/>
            <person name="Spatafora J.W."/>
            <person name="Visel A."/>
            <person name="Grigoriev I.V."/>
        </authorList>
    </citation>
    <scope>NUCLEOTIDE SEQUENCE [LARGE SCALE GENOMIC DNA]</scope>
    <source>
        <strain evidence="2 3">ATCC 12442</strain>
    </source>
</reference>
<comment type="caution">
    <text evidence="2">The sequence shown here is derived from an EMBL/GenBank/DDBJ whole genome shotgun (WGS) entry which is preliminary data.</text>
</comment>
<gene>
    <name evidence="2" type="ORF">DL89DRAFT_321179</name>
</gene>
<dbReference type="OrthoDB" id="5593800at2759"/>
<sequence length="363" mass="40607">MNQGGSADSTTRVLDPAAIQTQAAIQVSIQKIIAGIEPFSGDPAGPTTVMWLNMVDKNLALFATTDISKEVIVEYVQKRLTGQAEAIMHGHEFTSRSAFGHALRTAFPESIFIDDARAKMDNMATFENLLAGSIRAEGLKLLRHAGVNNTHTTMLARTLAEMDGYAWVDARLKPEEATVDNIDDAPKAFGPKNPKATILGKARTSNGEHKKAMPESDEASDTSKRKQRKQRQRKKDRERIRILEEKIAIDLSNVPWDLLNKSTLDALDVQLMTPAARRRIEAHQREQKRKRQEAAEVVYDDSEIDTGIDSEHTLVDSNDDTIAQSFIEWVMSSVPALNDKMIMYIDNIYLKTTDDDYDKHLLD</sequence>
<evidence type="ECO:0000313" key="3">
    <source>
        <dbReference type="Proteomes" id="UP000193922"/>
    </source>
</evidence>
<dbReference type="AlphaFoldDB" id="A0A1Y1WET9"/>
<name>A0A1Y1WET9_9FUNG</name>
<dbReference type="Proteomes" id="UP000193922">
    <property type="component" value="Unassembled WGS sequence"/>
</dbReference>
<dbReference type="EMBL" id="MCFD01000003">
    <property type="protein sequence ID" value="ORX72051.1"/>
    <property type="molecule type" value="Genomic_DNA"/>
</dbReference>
<dbReference type="GeneID" id="63807911"/>
<dbReference type="RefSeq" id="XP_040745475.1">
    <property type="nucleotide sequence ID" value="XM_040891263.1"/>
</dbReference>
<organism evidence="2 3">
    <name type="scientific">Linderina pennispora</name>
    <dbReference type="NCBI Taxonomy" id="61395"/>
    <lineage>
        <taxon>Eukaryota</taxon>
        <taxon>Fungi</taxon>
        <taxon>Fungi incertae sedis</taxon>
        <taxon>Zoopagomycota</taxon>
        <taxon>Kickxellomycotina</taxon>
        <taxon>Kickxellomycetes</taxon>
        <taxon>Kickxellales</taxon>
        <taxon>Kickxellaceae</taxon>
        <taxon>Linderina</taxon>
    </lineage>
</organism>
<evidence type="ECO:0000256" key="1">
    <source>
        <dbReference type="SAM" id="MobiDB-lite"/>
    </source>
</evidence>
<feature type="region of interest" description="Disordered" evidence="1">
    <location>
        <begin position="178"/>
        <end position="237"/>
    </location>
</feature>
<feature type="compositionally biased region" description="Basic residues" evidence="1">
    <location>
        <begin position="225"/>
        <end position="234"/>
    </location>
</feature>
<evidence type="ECO:0000313" key="2">
    <source>
        <dbReference type="EMBL" id="ORX72051.1"/>
    </source>
</evidence>